<dbReference type="Gene3D" id="1.10.630.10">
    <property type="entry name" value="Cytochrome P450"/>
    <property type="match status" value="1"/>
</dbReference>
<comment type="cofactor">
    <cofactor evidence="1 9">
        <name>heme</name>
        <dbReference type="ChEBI" id="CHEBI:30413"/>
    </cofactor>
</comment>
<dbReference type="EMBL" id="KL197709">
    <property type="protein sequence ID" value="KDQ64911.1"/>
    <property type="molecule type" value="Genomic_DNA"/>
</dbReference>
<evidence type="ECO:0000256" key="10">
    <source>
        <dbReference type="RuleBase" id="RU000461"/>
    </source>
</evidence>
<dbReference type="STRING" id="933084.A0A067QQF8"/>
<dbReference type="GO" id="GO:0004497">
    <property type="term" value="F:monooxygenase activity"/>
    <property type="evidence" value="ECO:0007669"/>
    <property type="project" value="UniProtKB-KW"/>
</dbReference>
<dbReference type="PANTHER" id="PTHR46300:SF7">
    <property type="entry name" value="P450, PUTATIVE (EUROFUNG)-RELATED"/>
    <property type="match status" value="1"/>
</dbReference>
<keyword evidence="4 9" id="KW-0349">Heme</keyword>
<dbReference type="OrthoDB" id="2789670at2759"/>
<keyword evidence="5 9" id="KW-0479">Metal-binding</keyword>
<comment type="similarity">
    <text evidence="3 10">Belongs to the cytochrome P450 family.</text>
</comment>
<evidence type="ECO:0000256" key="6">
    <source>
        <dbReference type="ARBA" id="ARBA00023002"/>
    </source>
</evidence>
<accession>A0A067QQF8</accession>
<evidence type="ECO:0000256" key="7">
    <source>
        <dbReference type="ARBA" id="ARBA00023004"/>
    </source>
</evidence>
<protein>
    <recommendedName>
        <fullName evidence="13">Cytochrome P450</fullName>
    </recommendedName>
</protein>
<dbReference type="PANTHER" id="PTHR46300">
    <property type="entry name" value="P450, PUTATIVE (EUROFUNG)-RELATED-RELATED"/>
    <property type="match status" value="1"/>
</dbReference>
<comment type="pathway">
    <text evidence="2">Secondary metabolite biosynthesis.</text>
</comment>
<feature type="binding site" description="axial binding residue" evidence="9">
    <location>
        <position position="466"/>
    </location>
    <ligand>
        <name>heme</name>
        <dbReference type="ChEBI" id="CHEBI:30413"/>
    </ligand>
    <ligandPart>
        <name>Fe</name>
        <dbReference type="ChEBI" id="CHEBI:18248"/>
    </ligandPart>
</feature>
<dbReference type="InParanoid" id="A0A067QQF8"/>
<proteinExistence type="inferred from homology"/>
<dbReference type="AlphaFoldDB" id="A0A067QQF8"/>
<dbReference type="Proteomes" id="UP000027265">
    <property type="component" value="Unassembled WGS sequence"/>
</dbReference>
<evidence type="ECO:0000256" key="2">
    <source>
        <dbReference type="ARBA" id="ARBA00005179"/>
    </source>
</evidence>
<reference evidence="12" key="1">
    <citation type="journal article" date="2014" name="Proc. Natl. Acad. Sci. U.S.A.">
        <title>Extensive sampling of basidiomycete genomes demonstrates inadequacy of the white-rot/brown-rot paradigm for wood decay fungi.</title>
        <authorList>
            <person name="Riley R."/>
            <person name="Salamov A.A."/>
            <person name="Brown D.W."/>
            <person name="Nagy L.G."/>
            <person name="Floudas D."/>
            <person name="Held B.W."/>
            <person name="Levasseur A."/>
            <person name="Lombard V."/>
            <person name="Morin E."/>
            <person name="Otillar R."/>
            <person name="Lindquist E.A."/>
            <person name="Sun H."/>
            <person name="LaButti K.M."/>
            <person name="Schmutz J."/>
            <person name="Jabbour D."/>
            <person name="Luo H."/>
            <person name="Baker S.E."/>
            <person name="Pisabarro A.G."/>
            <person name="Walton J.D."/>
            <person name="Blanchette R.A."/>
            <person name="Henrissat B."/>
            <person name="Martin F."/>
            <person name="Cullen D."/>
            <person name="Hibbett D.S."/>
            <person name="Grigoriev I.V."/>
        </authorList>
    </citation>
    <scope>NUCLEOTIDE SEQUENCE [LARGE SCALE GENOMIC DNA]</scope>
    <source>
        <strain evidence="12">MUCL 33604</strain>
    </source>
</reference>
<dbReference type="GO" id="GO:0016705">
    <property type="term" value="F:oxidoreductase activity, acting on paired donors, with incorporation or reduction of molecular oxygen"/>
    <property type="evidence" value="ECO:0007669"/>
    <property type="project" value="InterPro"/>
</dbReference>
<dbReference type="PROSITE" id="PS00086">
    <property type="entry name" value="CYTOCHROME_P450"/>
    <property type="match status" value="1"/>
</dbReference>
<dbReference type="InterPro" id="IPR001128">
    <property type="entry name" value="Cyt_P450"/>
</dbReference>
<dbReference type="InterPro" id="IPR002401">
    <property type="entry name" value="Cyt_P450_E_grp-I"/>
</dbReference>
<dbReference type="InterPro" id="IPR017972">
    <property type="entry name" value="Cyt_P450_CS"/>
</dbReference>
<dbReference type="CDD" id="cd11065">
    <property type="entry name" value="CYP64-like"/>
    <property type="match status" value="1"/>
</dbReference>
<dbReference type="InterPro" id="IPR050364">
    <property type="entry name" value="Cytochrome_P450_fung"/>
</dbReference>
<evidence type="ECO:0000256" key="5">
    <source>
        <dbReference type="ARBA" id="ARBA00022723"/>
    </source>
</evidence>
<dbReference type="Pfam" id="PF00067">
    <property type="entry name" value="p450"/>
    <property type="match status" value="1"/>
</dbReference>
<keyword evidence="6 10" id="KW-0560">Oxidoreductase</keyword>
<keyword evidence="7 9" id="KW-0408">Iron</keyword>
<evidence type="ECO:0000313" key="12">
    <source>
        <dbReference type="Proteomes" id="UP000027265"/>
    </source>
</evidence>
<evidence type="ECO:0000313" key="11">
    <source>
        <dbReference type="EMBL" id="KDQ64911.1"/>
    </source>
</evidence>
<dbReference type="InterPro" id="IPR036396">
    <property type="entry name" value="Cyt_P450_sf"/>
</dbReference>
<evidence type="ECO:0000256" key="1">
    <source>
        <dbReference type="ARBA" id="ARBA00001971"/>
    </source>
</evidence>
<keyword evidence="8 10" id="KW-0503">Monooxygenase</keyword>
<gene>
    <name evidence="11" type="ORF">JAAARDRAFT_188186</name>
</gene>
<sequence length="539" mass="60452">MAFTSSIYLDATLTIFAIWLVKLIRSLRLPGRLPPGPRGLPLVGNLLDMPTDEEWKAMANWQHSYGDLTYLCVLGQPFLFINSPSLANEILDKKSANYSERPTLPMASHLVGWDNTLVFARYGSGRFLEQRRLLQSYIGNKASMKKFWRMEESKSAAFLKRVLDTPANFVEHIRWYFFLRFLLLCFRHLSSRTAGAIILQATYGYDVLEDNDPLIQIAGQSIQDLSHMLTPGAFLVDVLPILRHIPAWFPGAEFQATASRMKDTLFAMANEPYKYVTKALDAGTATPSLVTSVLTDRQLSDEEEYNLKWVAASMYAGGSDTSVSAIHTFFLAMTMFPDVQKLAQSELDRVVGPDRLPSFLDRENLPYVDAVLKEVLRWAVVTPRGGPHSSLEDDVHDGYYIPKGTIVIPNVWQVLQPRNLREPALDILPTSGPFQNPMEFNPDRFLGKNPEKDPSQFVFGFGRRICPGIHLADSSMFISIAMMLAVFNISKAVDPVTGKVFEPAAEFSSGGNVVHPKPFKCSITPRSSKAEELINNFEL</sequence>
<evidence type="ECO:0000256" key="9">
    <source>
        <dbReference type="PIRSR" id="PIRSR602401-1"/>
    </source>
</evidence>
<name>A0A067QQF8_9AGAM</name>
<dbReference type="HOGENOM" id="CLU_001570_2_3_1"/>
<evidence type="ECO:0000256" key="8">
    <source>
        <dbReference type="ARBA" id="ARBA00023033"/>
    </source>
</evidence>
<dbReference type="GO" id="GO:0005506">
    <property type="term" value="F:iron ion binding"/>
    <property type="evidence" value="ECO:0007669"/>
    <property type="project" value="InterPro"/>
</dbReference>
<keyword evidence="12" id="KW-1185">Reference proteome</keyword>
<dbReference type="PRINTS" id="PR00463">
    <property type="entry name" value="EP450I"/>
</dbReference>
<evidence type="ECO:0000256" key="4">
    <source>
        <dbReference type="ARBA" id="ARBA00022617"/>
    </source>
</evidence>
<dbReference type="SUPFAM" id="SSF48264">
    <property type="entry name" value="Cytochrome P450"/>
    <property type="match status" value="1"/>
</dbReference>
<dbReference type="GO" id="GO:0020037">
    <property type="term" value="F:heme binding"/>
    <property type="evidence" value="ECO:0007669"/>
    <property type="project" value="InterPro"/>
</dbReference>
<evidence type="ECO:0000256" key="3">
    <source>
        <dbReference type="ARBA" id="ARBA00010617"/>
    </source>
</evidence>
<organism evidence="11 12">
    <name type="scientific">Jaapia argillacea MUCL 33604</name>
    <dbReference type="NCBI Taxonomy" id="933084"/>
    <lineage>
        <taxon>Eukaryota</taxon>
        <taxon>Fungi</taxon>
        <taxon>Dikarya</taxon>
        <taxon>Basidiomycota</taxon>
        <taxon>Agaricomycotina</taxon>
        <taxon>Agaricomycetes</taxon>
        <taxon>Agaricomycetidae</taxon>
        <taxon>Jaapiales</taxon>
        <taxon>Jaapiaceae</taxon>
        <taxon>Jaapia</taxon>
    </lineage>
</organism>
<evidence type="ECO:0008006" key="13">
    <source>
        <dbReference type="Google" id="ProtNLM"/>
    </source>
</evidence>